<evidence type="ECO:0000259" key="2">
    <source>
        <dbReference type="PROSITE" id="PS51064"/>
    </source>
</evidence>
<dbReference type="PANTHER" id="PTHR21258:SF45">
    <property type="entry name" value="DOCKING PROTEIN 5"/>
    <property type="match status" value="1"/>
</dbReference>
<reference evidence="3" key="1">
    <citation type="submission" date="2025-08" db="UniProtKB">
        <authorList>
            <consortium name="Ensembl"/>
        </authorList>
    </citation>
    <scope>IDENTIFICATION</scope>
</reference>
<dbReference type="SMART" id="SM01244">
    <property type="entry name" value="IRS"/>
    <property type="match status" value="1"/>
</dbReference>
<keyword evidence="4" id="KW-1185">Reference proteome</keyword>
<sequence>MSSPLFQDRIFIPWHGQVTVWSHQSSPVLLLWSTWQRLHILGKGATEGNPRARCQAGSVLTATTLVPKNTARVPVTSPRREARPGAAARVTALGLSEEIPENPARISGIPRTFWESRLAGENPARWGCSGRSRPSPRSWSAARAVRMAIYQRCWLVFKKASSKGPKRLEKFSDERAAYFRCYHKVTELNNVKNISRLPKSTKKHAVGIYFSDDTSKTFACDSELEADEWCKVLQMECLGTRINDISLGEPDLLASGVEREQSERFNVYLMPSPNLDVHGECTLQITFENICLWDIHNPRVKLVSWPLSALRRYGRDPAWFTFEAGRMCDTGEGLFIFQTRDGEAIYQKVHSAALAIAEQHERLLQSVRSSMLQLKRSERAVSLGTVVPLPRSAYWHHITRQHSTGQLLGLPDVSSPLKLHRTDTFPTYGSEHR</sequence>
<dbReference type="SUPFAM" id="SSF50729">
    <property type="entry name" value="PH domain-like"/>
    <property type="match status" value="2"/>
</dbReference>
<dbReference type="CDD" id="cd14678">
    <property type="entry name" value="PH_DOK4_DOK5_DOK6"/>
    <property type="match status" value="1"/>
</dbReference>
<dbReference type="Proteomes" id="UP000694396">
    <property type="component" value="Unplaced"/>
</dbReference>
<evidence type="ECO:0000256" key="1">
    <source>
        <dbReference type="ARBA" id="ARBA00006520"/>
    </source>
</evidence>
<dbReference type="PROSITE" id="PS51064">
    <property type="entry name" value="IRS_PTB"/>
    <property type="match status" value="1"/>
</dbReference>
<name>A0A8C3QSP3_9PASS</name>
<dbReference type="GO" id="GO:0007169">
    <property type="term" value="P:cell surface receptor protein tyrosine kinase signaling pathway"/>
    <property type="evidence" value="ECO:0007669"/>
    <property type="project" value="TreeGrafter"/>
</dbReference>
<dbReference type="CDD" id="cd13164">
    <property type="entry name" value="PTB_DOK4_DOK5_DOK6"/>
    <property type="match status" value="1"/>
</dbReference>
<dbReference type="GO" id="GO:0005737">
    <property type="term" value="C:cytoplasm"/>
    <property type="evidence" value="ECO:0007669"/>
    <property type="project" value="TreeGrafter"/>
</dbReference>
<dbReference type="FunFam" id="2.30.29.30:FF:000082">
    <property type="entry name" value="Docking protein 5"/>
    <property type="match status" value="1"/>
</dbReference>
<protein>
    <submittedName>
        <fullName evidence="3">Docking protein 5</fullName>
    </submittedName>
</protein>
<dbReference type="Gene3D" id="2.30.29.30">
    <property type="entry name" value="Pleckstrin-homology domain (PH domain)/Phosphotyrosine-binding domain (PTB)"/>
    <property type="match status" value="2"/>
</dbReference>
<dbReference type="Pfam" id="PF02174">
    <property type="entry name" value="IRS"/>
    <property type="match status" value="1"/>
</dbReference>
<evidence type="ECO:0000313" key="4">
    <source>
        <dbReference type="Proteomes" id="UP000694396"/>
    </source>
</evidence>
<proteinExistence type="inferred from homology"/>
<reference evidence="3" key="2">
    <citation type="submission" date="2025-09" db="UniProtKB">
        <authorList>
            <consortium name="Ensembl"/>
        </authorList>
    </citation>
    <scope>IDENTIFICATION</scope>
</reference>
<dbReference type="InterPro" id="IPR002404">
    <property type="entry name" value="IRS_PTB"/>
</dbReference>
<dbReference type="SMART" id="SM00310">
    <property type="entry name" value="PTBI"/>
    <property type="match status" value="1"/>
</dbReference>
<comment type="similarity">
    <text evidence="1">Belongs to the DOK family. Type B subfamily.</text>
</comment>
<dbReference type="InterPro" id="IPR037816">
    <property type="entry name" value="DOK4/5/6_PH"/>
</dbReference>
<dbReference type="FunFam" id="2.30.29.30:FF:000110">
    <property type="entry name" value="Docking protein 4"/>
    <property type="match status" value="1"/>
</dbReference>
<dbReference type="InterPro" id="IPR050996">
    <property type="entry name" value="Docking_Protein_DOK"/>
</dbReference>
<feature type="domain" description="IRS-type PTB" evidence="2">
    <location>
        <begin position="258"/>
        <end position="363"/>
    </location>
</feature>
<dbReference type="AlphaFoldDB" id="A0A8C3QSP3"/>
<accession>A0A8C3QSP3</accession>
<dbReference type="Ensembl" id="ENSCRFT00000010974.1">
    <property type="protein sequence ID" value="ENSCRFP00000010596.1"/>
    <property type="gene ID" value="ENSCRFG00000008285.1"/>
</dbReference>
<evidence type="ECO:0000313" key="3">
    <source>
        <dbReference type="Ensembl" id="ENSCRFP00000010596.1"/>
    </source>
</evidence>
<dbReference type="PANTHER" id="PTHR21258">
    <property type="entry name" value="DOCKING PROTEIN RELATED"/>
    <property type="match status" value="1"/>
</dbReference>
<organism evidence="3 4">
    <name type="scientific">Cyanoderma ruficeps</name>
    <name type="common">rufous-capped babbler</name>
    <dbReference type="NCBI Taxonomy" id="181631"/>
    <lineage>
        <taxon>Eukaryota</taxon>
        <taxon>Metazoa</taxon>
        <taxon>Chordata</taxon>
        <taxon>Craniata</taxon>
        <taxon>Vertebrata</taxon>
        <taxon>Euteleostomi</taxon>
        <taxon>Archelosauria</taxon>
        <taxon>Archosauria</taxon>
        <taxon>Dinosauria</taxon>
        <taxon>Saurischia</taxon>
        <taxon>Theropoda</taxon>
        <taxon>Coelurosauria</taxon>
        <taxon>Aves</taxon>
        <taxon>Neognathae</taxon>
        <taxon>Neoaves</taxon>
        <taxon>Telluraves</taxon>
        <taxon>Australaves</taxon>
        <taxon>Passeriformes</taxon>
        <taxon>Sylvioidea</taxon>
        <taxon>Timaliidae</taxon>
        <taxon>Cyanoderma</taxon>
    </lineage>
</organism>
<dbReference type="InterPro" id="IPR011993">
    <property type="entry name" value="PH-like_dom_sf"/>
</dbReference>